<dbReference type="Proteomes" id="UP000063991">
    <property type="component" value="Chromosome"/>
</dbReference>
<dbReference type="OrthoDB" id="5487683at2"/>
<dbReference type="AlphaFoldDB" id="A0A126Q3F2"/>
<reference evidence="1 2" key="1">
    <citation type="submission" date="2015-12" db="EMBL/GenBank/DDBJ databases">
        <authorList>
            <person name="Shamseldin A."/>
            <person name="Moawad H."/>
            <person name="Abd El-Rahim W.M."/>
            <person name="Sadowsky M.J."/>
        </authorList>
    </citation>
    <scope>NUCLEOTIDE SEQUENCE [LARGE SCALE GENOMIC DNA]</scope>
    <source>
        <strain evidence="1 2">D7</strain>
    </source>
</reference>
<sequence>MSSFKPKALFTVVATASFILLGGCGSTQTNVTSVGPSMVGPGGGQALGAQKNTYNYNSEIYMDVAIPVFDPGFPTERDGTIDYDEIEEEGIWPQVRRLEANRFAIATKEALGETKSFGSINVTPDASALADVYVLGKINYSDTETVEIGVKVMDAKNTVWGEEEFEYRVSEGWYRDAMSRGENPNGPVFEQIAKFVYDLLIKKSDTYKQEVQMVSDLRYAQMYSPESFSQYLTQGRRGEIELVSAPSDSDPMLRRVRAIQAKDEQFIDSLQETYDSFWVTTEEPYRKYQKETLPEAKKIRELESERTTQQVTAGLFAVASVLLGSNSSSTAGQVAAAGAGIAAIGTLSEAIKTNKELHAQRDLFDEMGQNLDIQVADQIVEIDNQRIELQGTASEQYYQLRARLKDIYDMESTPMTAL</sequence>
<evidence type="ECO:0000313" key="1">
    <source>
        <dbReference type="EMBL" id="AMJ99837.1"/>
    </source>
</evidence>
<protein>
    <recommendedName>
        <fullName evidence="3">Lipoprotein</fullName>
    </recommendedName>
</protein>
<evidence type="ECO:0000313" key="2">
    <source>
        <dbReference type="Proteomes" id="UP000063991"/>
    </source>
</evidence>
<name>A0A126Q3F2_ALTMA</name>
<proteinExistence type="predicted"/>
<gene>
    <name evidence="1" type="ORF">AVL55_17755</name>
</gene>
<dbReference type="RefSeq" id="WP_061096000.1">
    <property type="nucleotide sequence ID" value="NZ_CP014323.1"/>
</dbReference>
<accession>A0A126Q3F2</accession>
<dbReference type="EMBL" id="CP014323">
    <property type="protein sequence ID" value="AMJ99837.1"/>
    <property type="molecule type" value="Genomic_DNA"/>
</dbReference>
<dbReference type="PROSITE" id="PS51257">
    <property type="entry name" value="PROKAR_LIPOPROTEIN"/>
    <property type="match status" value="1"/>
</dbReference>
<organism evidence="1 2">
    <name type="scientific">Alteromonas macleodii</name>
    <name type="common">Pseudoalteromonas macleodii</name>
    <dbReference type="NCBI Taxonomy" id="28108"/>
    <lineage>
        <taxon>Bacteria</taxon>
        <taxon>Pseudomonadati</taxon>
        <taxon>Pseudomonadota</taxon>
        <taxon>Gammaproteobacteria</taxon>
        <taxon>Alteromonadales</taxon>
        <taxon>Alteromonadaceae</taxon>
        <taxon>Alteromonas/Salinimonas group</taxon>
        <taxon>Alteromonas</taxon>
    </lineage>
</organism>
<evidence type="ECO:0008006" key="3">
    <source>
        <dbReference type="Google" id="ProtNLM"/>
    </source>
</evidence>